<evidence type="ECO:0000313" key="11">
    <source>
        <dbReference type="EMBL" id="GMH01140.1"/>
    </source>
</evidence>
<dbReference type="Pfam" id="PF16495">
    <property type="entry name" value="SWIRM-assoc_1"/>
    <property type="match status" value="1"/>
</dbReference>
<dbReference type="SMART" id="SM00717">
    <property type="entry name" value="SANT"/>
    <property type="match status" value="1"/>
</dbReference>
<evidence type="ECO:0000256" key="4">
    <source>
        <dbReference type="ARBA" id="ARBA00023163"/>
    </source>
</evidence>
<dbReference type="Gene3D" id="1.10.10.60">
    <property type="entry name" value="Homeodomain-like"/>
    <property type="match status" value="1"/>
</dbReference>
<feature type="domain" description="Myb-like" evidence="8">
    <location>
        <begin position="247"/>
        <end position="292"/>
    </location>
</feature>
<gene>
    <name evidence="11" type="ORF">Nepgr_002979</name>
</gene>
<evidence type="ECO:0008006" key="13">
    <source>
        <dbReference type="Google" id="ProtNLM"/>
    </source>
</evidence>
<organism evidence="11 12">
    <name type="scientific">Nepenthes gracilis</name>
    <name type="common">Slender pitcher plant</name>
    <dbReference type="NCBI Taxonomy" id="150966"/>
    <lineage>
        <taxon>Eukaryota</taxon>
        <taxon>Viridiplantae</taxon>
        <taxon>Streptophyta</taxon>
        <taxon>Embryophyta</taxon>
        <taxon>Tracheophyta</taxon>
        <taxon>Spermatophyta</taxon>
        <taxon>Magnoliopsida</taxon>
        <taxon>eudicotyledons</taxon>
        <taxon>Gunneridae</taxon>
        <taxon>Pentapetalae</taxon>
        <taxon>Caryophyllales</taxon>
        <taxon>Nepenthaceae</taxon>
        <taxon>Nepenthes</taxon>
    </lineage>
</organism>
<dbReference type="PANTHER" id="PTHR12802">
    <property type="entry name" value="SWI/SNF COMPLEX-RELATED"/>
    <property type="match status" value="1"/>
</dbReference>
<dbReference type="PROSITE" id="PS51293">
    <property type="entry name" value="SANT"/>
    <property type="match status" value="1"/>
</dbReference>
<evidence type="ECO:0000256" key="5">
    <source>
        <dbReference type="ARBA" id="ARBA00023242"/>
    </source>
</evidence>
<dbReference type="InterPro" id="IPR007526">
    <property type="entry name" value="SWIRM"/>
</dbReference>
<comment type="caution">
    <text evidence="11">The sequence shown here is derived from an EMBL/GenBank/DDBJ whole genome shotgun (WGS) entry which is preliminary data.</text>
</comment>
<dbReference type="PANTHER" id="PTHR12802:SF140">
    <property type="entry name" value="SWI_SNF COMPLEX SUBUNIT SWI3A"/>
    <property type="match status" value="1"/>
</dbReference>
<dbReference type="InterPro" id="IPR036388">
    <property type="entry name" value="WH-like_DNA-bd_sf"/>
</dbReference>
<dbReference type="PROSITE" id="PS50090">
    <property type="entry name" value="MYB_LIKE"/>
    <property type="match status" value="1"/>
</dbReference>
<dbReference type="Gene3D" id="1.10.10.10">
    <property type="entry name" value="Winged helix-like DNA-binding domain superfamily/Winged helix DNA-binding domain"/>
    <property type="match status" value="1"/>
</dbReference>
<dbReference type="Pfam" id="PF04433">
    <property type="entry name" value="SWIRM"/>
    <property type="match status" value="1"/>
</dbReference>
<keyword evidence="4" id="KW-0804">Transcription</keyword>
<evidence type="ECO:0000256" key="1">
    <source>
        <dbReference type="ARBA" id="ARBA00022473"/>
    </source>
</evidence>
<feature type="region of interest" description="Disordered" evidence="7">
    <location>
        <begin position="347"/>
        <end position="368"/>
    </location>
</feature>
<keyword evidence="12" id="KW-1185">Reference proteome</keyword>
<proteinExistence type="predicted"/>
<evidence type="ECO:0000259" key="8">
    <source>
        <dbReference type="PROSITE" id="PS50090"/>
    </source>
</evidence>
<dbReference type="GO" id="GO:0003677">
    <property type="term" value="F:DNA binding"/>
    <property type="evidence" value="ECO:0007669"/>
    <property type="project" value="UniProtKB-KW"/>
</dbReference>
<accession>A0AAD3XD20</accession>
<dbReference type="SUPFAM" id="SSF46689">
    <property type="entry name" value="Homeodomain-like"/>
    <property type="match status" value="2"/>
</dbReference>
<dbReference type="AlphaFoldDB" id="A0AAD3XD20"/>
<dbReference type="InterPro" id="IPR032451">
    <property type="entry name" value="SMARCC_C"/>
</dbReference>
<protein>
    <recommendedName>
        <fullName evidence="13">SWI/SNF complex subunit SWI3A</fullName>
    </recommendedName>
</protein>
<feature type="domain" description="SANT" evidence="10">
    <location>
        <begin position="250"/>
        <end position="301"/>
    </location>
</feature>
<dbReference type="Proteomes" id="UP001279734">
    <property type="component" value="Unassembled WGS sequence"/>
</dbReference>
<keyword evidence="3" id="KW-0238">DNA-binding</keyword>
<evidence type="ECO:0000313" key="12">
    <source>
        <dbReference type="Proteomes" id="UP001279734"/>
    </source>
</evidence>
<name>A0AAD3XD20_NEPGR</name>
<feature type="coiled-coil region" evidence="6">
    <location>
        <begin position="486"/>
        <end position="535"/>
    </location>
</feature>
<evidence type="ECO:0000259" key="9">
    <source>
        <dbReference type="PROSITE" id="PS50934"/>
    </source>
</evidence>
<evidence type="ECO:0000256" key="7">
    <source>
        <dbReference type="SAM" id="MobiDB-lite"/>
    </source>
</evidence>
<dbReference type="EMBL" id="BSYO01000002">
    <property type="protein sequence ID" value="GMH01140.1"/>
    <property type="molecule type" value="Genomic_DNA"/>
</dbReference>
<dbReference type="Pfam" id="PF00249">
    <property type="entry name" value="Myb_DNA-binding"/>
    <property type="match status" value="1"/>
</dbReference>
<evidence type="ECO:0000256" key="2">
    <source>
        <dbReference type="ARBA" id="ARBA00023015"/>
    </source>
</evidence>
<dbReference type="PROSITE" id="PS50934">
    <property type="entry name" value="SWIRM"/>
    <property type="match status" value="1"/>
</dbReference>
<dbReference type="CDD" id="cd00167">
    <property type="entry name" value="SANT"/>
    <property type="match status" value="1"/>
</dbReference>
<feature type="domain" description="SWIRM" evidence="9">
    <location>
        <begin position="29"/>
        <end position="126"/>
    </location>
</feature>
<keyword evidence="5" id="KW-0539">Nucleus</keyword>
<keyword evidence="1" id="KW-0217">Developmental protein</keyword>
<reference evidence="11" key="1">
    <citation type="submission" date="2023-05" db="EMBL/GenBank/DDBJ databases">
        <title>Nepenthes gracilis genome sequencing.</title>
        <authorList>
            <person name="Fukushima K."/>
        </authorList>
    </citation>
    <scope>NUCLEOTIDE SEQUENCE</scope>
    <source>
        <strain evidence="11">SING2019-196</strain>
    </source>
</reference>
<evidence type="ECO:0000256" key="3">
    <source>
        <dbReference type="ARBA" id="ARBA00023125"/>
    </source>
</evidence>
<dbReference type="InterPro" id="IPR017884">
    <property type="entry name" value="SANT_dom"/>
</dbReference>
<keyword evidence="2" id="KW-0805">Transcription regulation</keyword>
<dbReference type="InterPro" id="IPR001005">
    <property type="entry name" value="SANT/Myb"/>
</dbReference>
<sequence length="625" mass="70185">MDSNNQNQDNHQQNLKSMVPADESQLDLYTIPISSGWFLWDSIHETERRALKEFFDGSSFTRAPRVYKEYRDFMISKYREDPSRKLTFTEVRKSLVGDVSLLRKVFNLLENWGLINFNVMLSEDDKTAVEGGNSKLRVEEGAPAGVRVVAMPNSLKPLSVPPPPAAGVGVIDYGFRLPHLASYSDVYGDLMKEKELLCGNCKEKCDSSKYYECTKENYKVCGKCFENGKFGENKSVDDFKLNDPAENKGNHGATWTEAETLLLLESVLKHGDDWELVALNVQTKTKHECISRLIELPFGELMLGHRAKFSQGSTTSDATVVQEKLTSGEPQEIIKTEDDCHDQMVDRGQNKEAEDQTPQLKKKRLSLDSDGSMMKQVARISAMVGPRVMAAAADAAVLELCDGNPFVRDIFNVEDDTSANELRPGNLNTDLERAFQPEDSEMMEVPTSSEAGGAPPEKVTIPLSLRMRAGVATALGAAAAHARLLADQEEREIELLMATVIETQLKKLRCKIRHFEDLEIIMDMEHAQIEELKESIIAERMDVLQKIVNGGIPRWRDNTFVKPQTNAQSAMTGDESRSKEQLAAVFEFSKFSTETLLVRKESDVNGNFKKQKKEVKQPRIERKTS</sequence>
<evidence type="ECO:0000259" key="10">
    <source>
        <dbReference type="PROSITE" id="PS51293"/>
    </source>
</evidence>
<dbReference type="GO" id="GO:0005634">
    <property type="term" value="C:nucleus"/>
    <property type="evidence" value="ECO:0007669"/>
    <property type="project" value="UniProtKB-ARBA"/>
</dbReference>
<evidence type="ECO:0000256" key="6">
    <source>
        <dbReference type="SAM" id="Coils"/>
    </source>
</evidence>
<dbReference type="InterPro" id="IPR009057">
    <property type="entry name" value="Homeodomain-like_sf"/>
</dbReference>
<keyword evidence="6" id="KW-0175">Coiled coil</keyword>
<dbReference type="FunFam" id="1.10.10.10:FF:000020">
    <property type="entry name" value="SWI/SNF complex subunit SMARCC2 isoform c"/>
    <property type="match status" value="1"/>
</dbReference>